<evidence type="ECO:0000256" key="5">
    <source>
        <dbReference type="ARBA" id="ARBA00022475"/>
    </source>
</evidence>
<keyword evidence="7 13" id="KW-0812">Transmembrane</keyword>
<keyword evidence="4" id="KW-0050">Antiport</keyword>
<comment type="subcellular location">
    <subcellularLocation>
        <location evidence="2">Cell membrane</location>
        <topology evidence="2">Multi-pass membrane protein</topology>
    </subcellularLocation>
</comment>
<feature type="domain" description="RCK N-terminal" evidence="14">
    <location>
        <begin position="417"/>
        <end position="534"/>
    </location>
</feature>
<comment type="caution">
    <text evidence="16">The sequence shown here is derived from an EMBL/GenBank/DDBJ whole genome shotgun (WGS) entry which is preliminary data.</text>
</comment>
<dbReference type="InterPro" id="IPR006153">
    <property type="entry name" value="Cation/H_exchanger_TM"/>
</dbReference>
<feature type="transmembrane region" description="Helical" evidence="13">
    <location>
        <begin position="122"/>
        <end position="142"/>
    </location>
</feature>
<feature type="domain" description="RCK C-terminal" evidence="15">
    <location>
        <begin position="552"/>
        <end position="634"/>
    </location>
</feature>
<dbReference type="PANTHER" id="PTHR32507:SF0">
    <property type="entry name" value="NA(+)_H(+) ANTIPORTER 2-RELATED"/>
    <property type="match status" value="1"/>
</dbReference>
<keyword evidence="8" id="KW-0630">Potassium</keyword>
<feature type="transmembrane region" description="Helical" evidence="13">
    <location>
        <begin position="379"/>
        <end position="401"/>
    </location>
</feature>
<dbReference type="SUPFAM" id="SSF51735">
    <property type="entry name" value="NAD(P)-binding Rossmann-fold domains"/>
    <property type="match status" value="1"/>
</dbReference>
<dbReference type="GO" id="GO:0015297">
    <property type="term" value="F:antiporter activity"/>
    <property type="evidence" value="ECO:0007669"/>
    <property type="project" value="UniProtKB-KW"/>
</dbReference>
<evidence type="ECO:0000313" key="17">
    <source>
        <dbReference type="Proteomes" id="UP000011550"/>
    </source>
</evidence>
<feature type="transmembrane region" description="Helical" evidence="13">
    <location>
        <begin position="301"/>
        <end position="326"/>
    </location>
</feature>
<evidence type="ECO:0000256" key="12">
    <source>
        <dbReference type="ARBA" id="ARBA00023136"/>
    </source>
</evidence>
<dbReference type="STRING" id="662479.C440_12069"/>
<evidence type="ECO:0000256" key="8">
    <source>
        <dbReference type="ARBA" id="ARBA00022958"/>
    </source>
</evidence>
<keyword evidence="3" id="KW-0813">Transport</keyword>
<feature type="transmembrane region" description="Helical" evidence="13">
    <location>
        <begin position="35"/>
        <end position="55"/>
    </location>
</feature>
<dbReference type="PRINTS" id="PR00335">
    <property type="entry name" value="KUPTAKETRKA"/>
</dbReference>
<name>M0IAH5_9EURY</name>
<organism evidence="16 17">
    <name type="scientific">Haloferax mucosum ATCC BAA-1512</name>
    <dbReference type="NCBI Taxonomy" id="662479"/>
    <lineage>
        <taxon>Archaea</taxon>
        <taxon>Methanobacteriati</taxon>
        <taxon>Methanobacteriota</taxon>
        <taxon>Stenosarchaea group</taxon>
        <taxon>Halobacteria</taxon>
        <taxon>Halobacteriales</taxon>
        <taxon>Haloferacaceae</taxon>
        <taxon>Haloferax</taxon>
    </lineage>
</organism>
<evidence type="ECO:0000256" key="4">
    <source>
        <dbReference type="ARBA" id="ARBA00022449"/>
    </source>
</evidence>
<dbReference type="Proteomes" id="UP000011550">
    <property type="component" value="Unassembled WGS sequence"/>
</dbReference>
<dbReference type="Gene3D" id="3.30.70.1450">
    <property type="entry name" value="Regulator of K+ conductance, C-terminal domain"/>
    <property type="match status" value="1"/>
</dbReference>
<dbReference type="GO" id="GO:0015079">
    <property type="term" value="F:potassium ion transmembrane transporter activity"/>
    <property type="evidence" value="ECO:0007669"/>
    <property type="project" value="InterPro"/>
</dbReference>
<dbReference type="AlphaFoldDB" id="M0IAH5"/>
<evidence type="ECO:0000259" key="15">
    <source>
        <dbReference type="PROSITE" id="PS51202"/>
    </source>
</evidence>
<accession>M0IAH5</accession>
<comment type="function">
    <text evidence="1">Part of a potassium transport system.</text>
</comment>
<evidence type="ECO:0000256" key="10">
    <source>
        <dbReference type="ARBA" id="ARBA00023027"/>
    </source>
</evidence>
<keyword evidence="17" id="KW-1185">Reference proteome</keyword>
<keyword evidence="5" id="KW-1003">Cell membrane</keyword>
<dbReference type="PANTHER" id="PTHR32507">
    <property type="entry name" value="NA(+)/H(+) ANTIPORTER 1"/>
    <property type="match status" value="1"/>
</dbReference>
<dbReference type="InterPro" id="IPR006037">
    <property type="entry name" value="RCK_C"/>
</dbReference>
<dbReference type="EMBL" id="AOLN01000017">
    <property type="protein sequence ID" value="ELZ92853.1"/>
    <property type="molecule type" value="Genomic_DNA"/>
</dbReference>
<dbReference type="Gene3D" id="3.40.50.720">
    <property type="entry name" value="NAD(P)-binding Rossmann-like Domain"/>
    <property type="match status" value="1"/>
</dbReference>
<dbReference type="InterPro" id="IPR003148">
    <property type="entry name" value="RCK_N"/>
</dbReference>
<dbReference type="Pfam" id="PF02080">
    <property type="entry name" value="TrkA_C"/>
    <property type="match status" value="1"/>
</dbReference>
<dbReference type="GO" id="GO:1902600">
    <property type="term" value="P:proton transmembrane transport"/>
    <property type="evidence" value="ECO:0007669"/>
    <property type="project" value="InterPro"/>
</dbReference>
<dbReference type="PROSITE" id="PS51202">
    <property type="entry name" value="RCK_C"/>
    <property type="match status" value="1"/>
</dbReference>
<dbReference type="PROSITE" id="PS51201">
    <property type="entry name" value="RCK_N"/>
    <property type="match status" value="1"/>
</dbReference>
<dbReference type="InterPro" id="IPR036291">
    <property type="entry name" value="NAD(P)-bd_dom_sf"/>
</dbReference>
<dbReference type="OrthoDB" id="11709at2157"/>
<evidence type="ECO:0000256" key="9">
    <source>
        <dbReference type="ARBA" id="ARBA00022989"/>
    </source>
</evidence>
<evidence type="ECO:0000259" key="14">
    <source>
        <dbReference type="PROSITE" id="PS51201"/>
    </source>
</evidence>
<feature type="transmembrane region" description="Helical" evidence="13">
    <location>
        <begin position="233"/>
        <end position="262"/>
    </location>
</feature>
<proteinExistence type="predicted"/>
<keyword evidence="12 13" id="KW-0472">Membrane</keyword>
<feature type="transmembrane region" description="Helical" evidence="13">
    <location>
        <begin position="6"/>
        <end position="23"/>
    </location>
</feature>
<keyword evidence="11" id="KW-0406">Ion transport</keyword>
<sequence>MAAAGGGNLIPLVAAIIGIGVVSQVLSDRFRVPSVVFLIASGILLGPEVLGVISPDSFGNALQAIVGLSVAIIVFEGAFHLRIDKLREAPSATFRLVTLGAVIAFVGTGVVVHYALDAPWAVSFLVGALLVATGPTVIAPILEVVPVRDRVGTALDTEGIVNDVTAAIVAVVIFEAIIEGVSSPNALVTLFAERLGVGVIIGGIVAGTLYYVLRYVDLSPGNAPQNARLLTLAGALVSYAAADFVATEAGIAAVATAGILLGNTDIPYEEEISAFKGDITLLVLSFVFIALAALLEFENLLTLGTGGLVVVAAVALIIRPLLVFISARGDRFTREEKLFMSFVGPRGIIPASVATLFAIEFRERAAEAAAEGAVQQAAMLNQSASVLVGTVFLVILMTVVFEAGLARQIAEYLDVIPMRVLIIGGGKVGRALAERLADRGENVVLIEQDQEVVQTARNKGFTVHHGDGTDTDVLRSAGAGNAKVVVAATGDDDVNLLVSQLANSKFDPESVLARANNPDNVEAFEELGVRTISSTMATAQAMDNYIERPSMSNWMGEIGRSGDVQEVEVTAEVLIGRTIREVGPELPNGCLITLVSRNGDTTVPNAEFTLQEGDRITIIGEQDAVRNAETFVHPN</sequence>
<dbReference type="SUPFAM" id="SSF116726">
    <property type="entry name" value="TrkA C-terminal domain-like"/>
    <property type="match status" value="1"/>
</dbReference>
<dbReference type="RefSeq" id="WP_008320740.1">
    <property type="nucleotide sequence ID" value="NZ_AOLN01000017.1"/>
</dbReference>
<dbReference type="InterPro" id="IPR036721">
    <property type="entry name" value="RCK_C_sf"/>
</dbReference>
<feature type="transmembrane region" description="Helical" evidence="13">
    <location>
        <begin position="93"/>
        <end position="116"/>
    </location>
</feature>
<dbReference type="Pfam" id="PF00999">
    <property type="entry name" value="Na_H_Exchanger"/>
    <property type="match status" value="1"/>
</dbReference>
<keyword evidence="9 13" id="KW-1133">Transmembrane helix</keyword>
<keyword evidence="10" id="KW-0520">NAD</keyword>
<feature type="transmembrane region" description="Helical" evidence="13">
    <location>
        <begin position="61"/>
        <end position="81"/>
    </location>
</feature>
<evidence type="ECO:0000256" key="11">
    <source>
        <dbReference type="ARBA" id="ARBA00023065"/>
    </source>
</evidence>
<evidence type="ECO:0000256" key="13">
    <source>
        <dbReference type="SAM" id="Phobius"/>
    </source>
</evidence>
<feature type="transmembrane region" description="Helical" evidence="13">
    <location>
        <begin position="274"/>
        <end position="295"/>
    </location>
</feature>
<evidence type="ECO:0000313" key="16">
    <source>
        <dbReference type="EMBL" id="ELZ92853.1"/>
    </source>
</evidence>
<protein>
    <submittedName>
        <fullName evidence="16">Potassium transport protein kefC</fullName>
    </submittedName>
</protein>
<dbReference type="PATRIC" id="fig|662479.7.peg.2444"/>
<gene>
    <name evidence="16" type="ORF">C440_12069</name>
</gene>
<dbReference type="Gene3D" id="1.20.1530.20">
    <property type="match status" value="1"/>
</dbReference>
<dbReference type="InterPro" id="IPR038770">
    <property type="entry name" value="Na+/solute_symporter_sf"/>
</dbReference>
<evidence type="ECO:0000256" key="6">
    <source>
        <dbReference type="ARBA" id="ARBA00022538"/>
    </source>
</evidence>
<feature type="transmembrane region" description="Helical" evidence="13">
    <location>
        <begin position="195"/>
        <end position="213"/>
    </location>
</feature>
<evidence type="ECO:0000256" key="3">
    <source>
        <dbReference type="ARBA" id="ARBA00022448"/>
    </source>
</evidence>
<dbReference type="GO" id="GO:0005886">
    <property type="term" value="C:plasma membrane"/>
    <property type="evidence" value="ECO:0007669"/>
    <property type="project" value="UniProtKB-SubCell"/>
</dbReference>
<reference evidence="16 17" key="1">
    <citation type="journal article" date="2014" name="PLoS Genet.">
        <title>Phylogenetically driven sequencing of extremely halophilic archaea reveals strategies for static and dynamic osmo-response.</title>
        <authorList>
            <person name="Becker E.A."/>
            <person name="Seitzer P.M."/>
            <person name="Tritt A."/>
            <person name="Larsen D."/>
            <person name="Krusor M."/>
            <person name="Yao A.I."/>
            <person name="Wu D."/>
            <person name="Madern D."/>
            <person name="Eisen J.A."/>
            <person name="Darling A.E."/>
            <person name="Facciotti M.T."/>
        </authorList>
    </citation>
    <scope>NUCLEOTIDE SEQUENCE [LARGE SCALE GENOMIC DNA]</scope>
    <source>
        <strain evidence="16 17">ATCC BAA-1512</strain>
    </source>
</reference>
<keyword evidence="6" id="KW-0633">Potassium transport</keyword>
<evidence type="ECO:0000256" key="7">
    <source>
        <dbReference type="ARBA" id="ARBA00022692"/>
    </source>
</evidence>
<evidence type="ECO:0000256" key="2">
    <source>
        <dbReference type="ARBA" id="ARBA00004651"/>
    </source>
</evidence>
<dbReference type="Pfam" id="PF02254">
    <property type="entry name" value="TrkA_N"/>
    <property type="match status" value="1"/>
</dbReference>
<evidence type="ECO:0000256" key="1">
    <source>
        <dbReference type="ARBA" id="ARBA00003660"/>
    </source>
</evidence>
<dbReference type="InterPro" id="IPR006036">
    <property type="entry name" value="K_uptake_TrkA"/>
</dbReference>